<gene>
    <name evidence="2" type="ORF">BOW53_13590</name>
</gene>
<dbReference type="Proteomes" id="UP000191110">
    <property type="component" value="Unassembled WGS sequence"/>
</dbReference>
<accession>A0A1T2L1D9</accession>
<dbReference type="RefSeq" id="WP_078484633.1">
    <property type="nucleotide sequence ID" value="NZ_MPRL01000067.1"/>
</dbReference>
<evidence type="ECO:0000313" key="2">
    <source>
        <dbReference type="EMBL" id="OOZ38933.1"/>
    </source>
</evidence>
<dbReference type="PANTHER" id="PTHR12277:SF81">
    <property type="entry name" value="PROTEIN ABHD13"/>
    <property type="match status" value="1"/>
</dbReference>
<dbReference type="PANTHER" id="PTHR12277">
    <property type="entry name" value="ALPHA/BETA HYDROLASE DOMAIN-CONTAINING PROTEIN"/>
    <property type="match status" value="1"/>
</dbReference>
<dbReference type="Pfam" id="PF12146">
    <property type="entry name" value="Hydrolase_4"/>
    <property type="match status" value="1"/>
</dbReference>
<dbReference type="InterPro" id="IPR022742">
    <property type="entry name" value="Hydrolase_4"/>
</dbReference>
<dbReference type="EMBL" id="MPRL01000067">
    <property type="protein sequence ID" value="OOZ38933.1"/>
    <property type="molecule type" value="Genomic_DNA"/>
</dbReference>
<dbReference type="OrthoDB" id="9798884at2"/>
<evidence type="ECO:0000259" key="1">
    <source>
        <dbReference type="Pfam" id="PF12146"/>
    </source>
</evidence>
<feature type="domain" description="Serine aminopeptidase S33" evidence="1">
    <location>
        <begin position="73"/>
        <end position="180"/>
    </location>
</feature>
<keyword evidence="3" id="KW-1185">Reference proteome</keyword>
<evidence type="ECO:0000313" key="3">
    <source>
        <dbReference type="Proteomes" id="UP000191110"/>
    </source>
</evidence>
<protein>
    <recommendedName>
        <fullName evidence="1">Serine aminopeptidase S33 domain-containing protein</fullName>
    </recommendedName>
</protein>
<comment type="caution">
    <text evidence="2">The sequence shown here is derived from an EMBL/GenBank/DDBJ whole genome shotgun (WGS) entry which is preliminary data.</text>
</comment>
<organism evidence="2 3">
    <name type="scientific">Solemya pervernicosa gill symbiont</name>
    <dbReference type="NCBI Taxonomy" id="642797"/>
    <lineage>
        <taxon>Bacteria</taxon>
        <taxon>Pseudomonadati</taxon>
        <taxon>Pseudomonadota</taxon>
        <taxon>Gammaproteobacteria</taxon>
        <taxon>sulfur-oxidizing symbionts</taxon>
    </lineage>
</organism>
<dbReference type="SUPFAM" id="SSF53474">
    <property type="entry name" value="alpha/beta-Hydrolases"/>
    <property type="match status" value="1"/>
</dbReference>
<dbReference type="Gene3D" id="3.40.50.1820">
    <property type="entry name" value="alpha/beta hydrolase"/>
    <property type="match status" value="1"/>
</dbReference>
<proteinExistence type="predicted"/>
<dbReference type="AlphaFoldDB" id="A0A1T2L1D9"/>
<reference evidence="2 3" key="1">
    <citation type="submission" date="2016-11" db="EMBL/GenBank/DDBJ databases">
        <title>Mixed transmission modes and dynamic genome evolution in an obligate animal-bacterial symbiosis.</title>
        <authorList>
            <person name="Russell S.L."/>
            <person name="Corbett-Detig R.B."/>
            <person name="Cavanaugh C.M."/>
        </authorList>
    </citation>
    <scope>NUCLEOTIDE SEQUENCE [LARGE SCALE GENOMIC DNA]</scope>
    <source>
        <strain evidence="2">Sveles-Q1</strain>
    </source>
</reference>
<name>A0A1T2L1D9_9GAMM</name>
<dbReference type="InterPro" id="IPR029058">
    <property type="entry name" value="AB_hydrolase_fold"/>
</dbReference>
<sequence length="285" mass="31738">MKLLLQGALIVVLALTALNGWFYLQQPAMTFFPSSELIDTPAAWRMDYEDVALKTEDGVDLHGWYLPARDAELTLLFLHGNGGNISHRRDSIAIFHRLGLNVLIIDYRGYGQSRGEPSEQGLYLDAKSAWNYLQREKGVTADRLVIFGRSLGGAVATELASAVHPRAVILESTFTSMRELAAYHFPILTKLVYLRYRFDSAARIASLGAPLLVLHSPEDEIIPFGLGADLFKLATEPKQFVKLRGDHNSGYMLSQPRYQQQLRQFLSIERQMAGGSGVGLAIDRS</sequence>